<feature type="region of interest" description="Disordered" evidence="1">
    <location>
        <begin position="543"/>
        <end position="573"/>
    </location>
</feature>
<feature type="compositionally biased region" description="Low complexity" evidence="1">
    <location>
        <begin position="431"/>
        <end position="449"/>
    </location>
</feature>
<protein>
    <recommendedName>
        <fullName evidence="4">Family with sequence similarity 222 member Ba</fullName>
    </recommendedName>
</protein>
<feature type="compositionally biased region" description="Low complexity" evidence="1">
    <location>
        <begin position="394"/>
        <end position="424"/>
    </location>
</feature>
<feature type="region of interest" description="Disordered" evidence="1">
    <location>
        <begin position="392"/>
        <end position="460"/>
    </location>
</feature>
<name>A0AAN8QUK2_9TELE</name>
<evidence type="ECO:0000256" key="1">
    <source>
        <dbReference type="SAM" id="MobiDB-lite"/>
    </source>
</evidence>
<organism evidence="2 3">
    <name type="scientific">Coregonus suidteri</name>
    <dbReference type="NCBI Taxonomy" id="861788"/>
    <lineage>
        <taxon>Eukaryota</taxon>
        <taxon>Metazoa</taxon>
        <taxon>Chordata</taxon>
        <taxon>Craniata</taxon>
        <taxon>Vertebrata</taxon>
        <taxon>Euteleostomi</taxon>
        <taxon>Actinopterygii</taxon>
        <taxon>Neopterygii</taxon>
        <taxon>Teleostei</taxon>
        <taxon>Protacanthopterygii</taxon>
        <taxon>Salmoniformes</taxon>
        <taxon>Salmonidae</taxon>
        <taxon>Coregoninae</taxon>
        <taxon>Coregonus</taxon>
    </lineage>
</organism>
<dbReference type="Pfam" id="PF15258">
    <property type="entry name" value="FAM222A"/>
    <property type="match status" value="2"/>
</dbReference>
<dbReference type="InterPro" id="IPR029340">
    <property type="entry name" value="FAM222"/>
</dbReference>
<dbReference type="PANTHER" id="PTHR16070:SF1">
    <property type="entry name" value="PROTEIN FAM222B"/>
    <property type="match status" value="1"/>
</dbReference>
<sequence length="631" mass="68542">MLACLPGPGDLSLQLLSHTQMNTGLQKWDTTQRMRSAQYPTPAELDAYAKKVANNPLTIKIFPNSVKVPQRNHVRRTVNGLDTSGQRYSPYPPSQASAKAGLLAIIKMPVIKGILKDFDGSRVRLHPSEVIMNPPGPGGPYAAAASASTLNLHHPPSQGQGQGMPRQSHHPHPGSQTHPQTLQQTHPQQQGQCQVLRHPHPMPQQHPEQSLPRPQTLSHPPALGHPQPPSGSTLLLQQQQQQNVQQQGQPPPSLQGGRKLPDADAPPNVTVSTSTIPLSMAAGLNQGRQPDLSSIMHQINQFCQSRAQGAGATSMCEGQIANPSPISRNLLINASSRLSLHSHPHPHPNVCPPGLPPHPNCIMCPANKAAAPSHPQNNMAAINRMPVYHNDIKQQQQHQQHLQQQHQEQQHQQQHQQQQQQQQQQHHHNHQQQMRWNQQQLAHLQHMQQDGGGHPCKHPSHMGYPPELCVGQPYSLKPPIEKPTPSPPVNNNNNNGMPGGPLAHYTSGGHYFQPHAVWNSSILPTPNSDSSGSQDLSMPFHGGPPGGATTLDCGGPPGGGHYRPGAGSSSSGQTSLVHTADYLGGDFQTPCFRDHNLGLMGKMHRPPMNRVGPEVGPGDGRTDHIQHPGYR</sequence>
<feature type="compositionally biased region" description="Low complexity" evidence="1">
    <location>
        <begin position="176"/>
        <end position="194"/>
    </location>
</feature>
<keyword evidence="3" id="KW-1185">Reference proteome</keyword>
<dbReference type="PANTHER" id="PTHR16070">
    <property type="entry name" value="PROTEIN FAM222A-RELATED"/>
    <property type="match status" value="1"/>
</dbReference>
<evidence type="ECO:0000313" key="2">
    <source>
        <dbReference type="EMBL" id="KAK6317180.1"/>
    </source>
</evidence>
<feature type="region of interest" description="Disordered" evidence="1">
    <location>
        <begin position="151"/>
        <end position="272"/>
    </location>
</feature>
<feature type="compositionally biased region" description="Basic and acidic residues" evidence="1">
    <location>
        <begin position="620"/>
        <end position="631"/>
    </location>
</feature>
<evidence type="ECO:0000313" key="3">
    <source>
        <dbReference type="Proteomes" id="UP001356427"/>
    </source>
</evidence>
<comment type="caution">
    <text evidence="2">The sequence shown here is derived from an EMBL/GenBank/DDBJ whole genome shotgun (WGS) entry which is preliminary data.</text>
</comment>
<reference evidence="2 3" key="1">
    <citation type="submission" date="2021-04" db="EMBL/GenBank/DDBJ databases">
        <authorList>
            <person name="De Guttry C."/>
            <person name="Zahm M."/>
            <person name="Klopp C."/>
            <person name="Cabau C."/>
            <person name="Louis A."/>
            <person name="Berthelot C."/>
            <person name="Parey E."/>
            <person name="Roest Crollius H."/>
            <person name="Montfort J."/>
            <person name="Robinson-Rechavi M."/>
            <person name="Bucao C."/>
            <person name="Bouchez O."/>
            <person name="Gislard M."/>
            <person name="Lluch J."/>
            <person name="Milhes M."/>
            <person name="Lampietro C."/>
            <person name="Lopez Roques C."/>
            <person name="Donnadieu C."/>
            <person name="Braasch I."/>
            <person name="Desvignes T."/>
            <person name="Postlethwait J."/>
            <person name="Bobe J."/>
            <person name="Wedekind C."/>
            <person name="Guiguen Y."/>
        </authorList>
    </citation>
    <scope>NUCLEOTIDE SEQUENCE [LARGE SCALE GENOMIC DNA]</scope>
    <source>
        <strain evidence="2">Cs_M1</strain>
        <tissue evidence="2">Blood</tissue>
    </source>
</reference>
<dbReference type="AlphaFoldDB" id="A0AAN8QUK2"/>
<dbReference type="Proteomes" id="UP001356427">
    <property type="component" value="Unassembled WGS sequence"/>
</dbReference>
<accession>A0AAN8QUK2</accession>
<feature type="region of interest" description="Disordered" evidence="1">
    <location>
        <begin position="603"/>
        <end position="631"/>
    </location>
</feature>
<dbReference type="EMBL" id="JAGTTL010000010">
    <property type="protein sequence ID" value="KAK6317180.1"/>
    <property type="molecule type" value="Genomic_DNA"/>
</dbReference>
<evidence type="ECO:0008006" key="4">
    <source>
        <dbReference type="Google" id="ProtNLM"/>
    </source>
</evidence>
<feature type="compositionally biased region" description="Low complexity" evidence="1">
    <location>
        <begin position="230"/>
        <end position="248"/>
    </location>
</feature>
<gene>
    <name evidence="2" type="ORF">J4Q44_G00125800</name>
</gene>
<proteinExistence type="predicted"/>